<proteinExistence type="predicted"/>
<feature type="region of interest" description="Disordered" evidence="1">
    <location>
        <begin position="52"/>
        <end position="79"/>
    </location>
</feature>
<organism evidence="2 3">
    <name type="scientific">Eumeta variegata</name>
    <name type="common">Bagworm moth</name>
    <name type="synonym">Eumeta japonica</name>
    <dbReference type="NCBI Taxonomy" id="151549"/>
    <lineage>
        <taxon>Eukaryota</taxon>
        <taxon>Metazoa</taxon>
        <taxon>Ecdysozoa</taxon>
        <taxon>Arthropoda</taxon>
        <taxon>Hexapoda</taxon>
        <taxon>Insecta</taxon>
        <taxon>Pterygota</taxon>
        <taxon>Neoptera</taxon>
        <taxon>Endopterygota</taxon>
        <taxon>Lepidoptera</taxon>
        <taxon>Glossata</taxon>
        <taxon>Ditrysia</taxon>
        <taxon>Tineoidea</taxon>
        <taxon>Psychidae</taxon>
        <taxon>Oiketicinae</taxon>
        <taxon>Eumeta</taxon>
    </lineage>
</organism>
<evidence type="ECO:0000313" key="2">
    <source>
        <dbReference type="EMBL" id="GBP08899.1"/>
    </source>
</evidence>
<feature type="compositionally biased region" description="Basic residues" evidence="1">
    <location>
        <begin position="60"/>
        <end position="72"/>
    </location>
</feature>
<name>A0A4C1T324_EUMVA</name>
<dbReference type="AlphaFoldDB" id="A0A4C1T324"/>
<comment type="caution">
    <text evidence="2">The sequence shown here is derived from an EMBL/GenBank/DDBJ whole genome shotgun (WGS) entry which is preliminary data.</text>
</comment>
<evidence type="ECO:0000313" key="3">
    <source>
        <dbReference type="Proteomes" id="UP000299102"/>
    </source>
</evidence>
<dbReference type="EMBL" id="BGZK01008565">
    <property type="protein sequence ID" value="GBP08899.1"/>
    <property type="molecule type" value="Genomic_DNA"/>
</dbReference>
<dbReference type="Proteomes" id="UP000299102">
    <property type="component" value="Unassembled WGS sequence"/>
</dbReference>
<accession>A0A4C1T324</accession>
<protein>
    <submittedName>
        <fullName evidence="2">Uncharacterized protein</fullName>
    </submittedName>
</protein>
<keyword evidence="3" id="KW-1185">Reference proteome</keyword>
<evidence type="ECO:0000256" key="1">
    <source>
        <dbReference type="SAM" id="MobiDB-lite"/>
    </source>
</evidence>
<reference evidence="2 3" key="1">
    <citation type="journal article" date="2019" name="Commun. Biol.">
        <title>The bagworm genome reveals a unique fibroin gene that provides high tensile strength.</title>
        <authorList>
            <person name="Kono N."/>
            <person name="Nakamura H."/>
            <person name="Ohtoshi R."/>
            <person name="Tomita M."/>
            <person name="Numata K."/>
            <person name="Arakawa K."/>
        </authorList>
    </citation>
    <scope>NUCLEOTIDE SEQUENCE [LARGE SCALE GENOMIC DNA]</scope>
</reference>
<sequence>MRKPQAVRFLERSPLGWVKYVGGPLLQKNGRFTAHVGPIELSPLVIARKRKQVERYENRSRKKRKDGKRQKSKMGVTKTAHKIRLVPATRCHLQSTSKLTVDS</sequence>
<gene>
    <name evidence="2" type="ORF">EVAR_72061_1</name>
</gene>